<evidence type="ECO:0008006" key="8">
    <source>
        <dbReference type="Google" id="ProtNLM"/>
    </source>
</evidence>
<evidence type="ECO:0000256" key="6">
    <source>
        <dbReference type="SAM" id="Phobius"/>
    </source>
</evidence>
<evidence type="ECO:0000256" key="2">
    <source>
        <dbReference type="ARBA" id="ARBA00022475"/>
    </source>
</evidence>
<protein>
    <recommendedName>
        <fullName evidence="8">Flippase</fullName>
    </recommendedName>
</protein>
<dbReference type="PANTHER" id="PTHR30250">
    <property type="entry name" value="PST FAMILY PREDICTED COLANIC ACID TRANSPORTER"/>
    <property type="match status" value="1"/>
</dbReference>
<feature type="transmembrane region" description="Helical" evidence="6">
    <location>
        <begin position="213"/>
        <end position="238"/>
    </location>
</feature>
<feature type="transmembrane region" description="Helical" evidence="6">
    <location>
        <begin position="253"/>
        <end position="272"/>
    </location>
</feature>
<feature type="transmembrane region" description="Helical" evidence="6">
    <location>
        <begin position="293"/>
        <end position="317"/>
    </location>
</feature>
<evidence type="ECO:0000256" key="1">
    <source>
        <dbReference type="ARBA" id="ARBA00004651"/>
    </source>
</evidence>
<feature type="transmembrane region" description="Helical" evidence="6">
    <location>
        <begin position="113"/>
        <end position="135"/>
    </location>
</feature>
<feature type="transmembrane region" description="Helical" evidence="6">
    <location>
        <begin position="142"/>
        <end position="163"/>
    </location>
</feature>
<feature type="transmembrane region" description="Helical" evidence="6">
    <location>
        <begin position="169"/>
        <end position="192"/>
    </location>
</feature>
<dbReference type="CDD" id="cd13128">
    <property type="entry name" value="MATE_Wzx_like"/>
    <property type="match status" value="1"/>
</dbReference>
<evidence type="ECO:0000256" key="3">
    <source>
        <dbReference type="ARBA" id="ARBA00022692"/>
    </source>
</evidence>
<dbReference type="PANTHER" id="PTHR30250:SF11">
    <property type="entry name" value="O-ANTIGEN TRANSPORTER-RELATED"/>
    <property type="match status" value="1"/>
</dbReference>
<evidence type="ECO:0000313" key="7">
    <source>
        <dbReference type="EMBL" id="AXL04847.1"/>
    </source>
</evidence>
<dbReference type="Pfam" id="PF01943">
    <property type="entry name" value="Polysacc_synt"/>
    <property type="match status" value="1"/>
</dbReference>
<keyword evidence="5 6" id="KW-0472">Membrane</keyword>
<feature type="transmembrane region" description="Helical" evidence="6">
    <location>
        <begin position="323"/>
        <end position="344"/>
    </location>
</feature>
<reference evidence="7" key="1">
    <citation type="submission" date="2018-06" db="EMBL/GenBank/DDBJ databases">
        <title>Genetic diversity of the Aeromonas Hydrophila O antigens and development of a suspension array for serotype detection.</title>
        <authorList>
            <person name="Cao H."/>
            <person name="Liu B."/>
        </authorList>
    </citation>
    <scope>NUCLEOTIDE SEQUENCE</scope>
    <source>
        <strain evidence="7">G5372</strain>
    </source>
</reference>
<feature type="transmembrane region" description="Helical" evidence="6">
    <location>
        <begin position="37"/>
        <end position="60"/>
    </location>
</feature>
<dbReference type="GO" id="GO:0005886">
    <property type="term" value="C:plasma membrane"/>
    <property type="evidence" value="ECO:0007669"/>
    <property type="project" value="UniProtKB-SubCell"/>
</dbReference>
<feature type="transmembrane region" description="Helical" evidence="6">
    <location>
        <begin position="383"/>
        <end position="405"/>
    </location>
</feature>
<evidence type="ECO:0000256" key="5">
    <source>
        <dbReference type="ARBA" id="ARBA00023136"/>
    </source>
</evidence>
<organism evidence="7">
    <name type="scientific">Aeromonas hydrophila</name>
    <dbReference type="NCBI Taxonomy" id="644"/>
    <lineage>
        <taxon>Bacteria</taxon>
        <taxon>Pseudomonadati</taxon>
        <taxon>Pseudomonadota</taxon>
        <taxon>Gammaproteobacteria</taxon>
        <taxon>Aeromonadales</taxon>
        <taxon>Aeromonadaceae</taxon>
        <taxon>Aeromonas</taxon>
    </lineage>
</organism>
<comment type="subcellular location">
    <subcellularLocation>
        <location evidence="1">Cell membrane</location>
        <topology evidence="1">Multi-pass membrane protein</topology>
    </subcellularLocation>
</comment>
<dbReference type="EMBL" id="MH449675">
    <property type="protein sequence ID" value="AXL04847.1"/>
    <property type="molecule type" value="Genomic_DNA"/>
</dbReference>
<dbReference type="InterPro" id="IPR002797">
    <property type="entry name" value="Polysacc_synth"/>
</dbReference>
<keyword evidence="3 6" id="KW-0812">Transmembrane</keyword>
<gene>
    <name evidence="7" type="primary">orf2</name>
</gene>
<proteinExistence type="predicted"/>
<dbReference type="AlphaFoldDB" id="A0A346AC85"/>
<dbReference type="InterPro" id="IPR050833">
    <property type="entry name" value="Poly_Biosynth_Transport"/>
</dbReference>
<feature type="transmembrane region" description="Helical" evidence="6">
    <location>
        <begin position="81"/>
        <end position="107"/>
    </location>
</feature>
<keyword evidence="2" id="KW-1003">Cell membrane</keyword>
<name>A0A346AC85_AERHY</name>
<feature type="transmembrane region" description="Helical" evidence="6">
    <location>
        <begin position="12"/>
        <end position="31"/>
    </location>
</feature>
<sequence length="419" mass="46536">MDKTLFKNIASLFGIQGMNYLIPLITLPYLVRVLDPIGYGSLGFALAIVQYCCMLTDYGFNLSVTKQIAVYRDDKVKVSKLFWSVLCCKVGMAILSVLAVSIAVYFVPKLNDVSLIIYSGLLMVLGNVLFPTWLFQGKEKMGWIAISNITARLLAIPLIFIFVNKPEHAYVAALITSLTTILAGCIGLYFVWRKKWVIWYPPTFTDLVEMLRDGWHVFISTAAISLYTTSTTVILGLISGPISVGYFVAADKLRQAVLGLITPFFQALYPRVNATMARSRKEGFLLIRNILKWQSIFTLILSVAMFMAAPLMISLAYGEQYDAAVPVLLLMAWLPFVIGLSNVFGMQTLLALGYKVIFSQILMMAGVVNIIFILPLTYYYAEIGAATSVLLTEIIVTTVMVVVIIKKKIPLFKGNLNAV</sequence>
<feature type="transmembrane region" description="Helical" evidence="6">
    <location>
        <begin position="356"/>
        <end position="377"/>
    </location>
</feature>
<accession>A0A346AC85</accession>
<keyword evidence="4 6" id="KW-1133">Transmembrane helix</keyword>
<evidence type="ECO:0000256" key="4">
    <source>
        <dbReference type="ARBA" id="ARBA00022989"/>
    </source>
</evidence>